<reference evidence="2" key="1">
    <citation type="journal article" date="2013" name="Genome Announc.">
        <title>Draft genome sequence of the grapevine dieback fungus Eutypa lata UCR-EL1.</title>
        <authorList>
            <person name="Blanco-Ulate B."/>
            <person name="Rolshausen P.E."/>
            <person name="Cantu D."/>
        </authorList>
    </citation>
    <scope>NUCLEOTIDE SEQUENCE [LARGE SCALE GENOMIC DNA]</scope>
    <source>
        <strain evidence="2">UCR-EL1</strain>
    </source>
</reference>
<accession>M7SSK1</accession>
<gene>
    <name evidence="1" type="ORF">UCREL1_5787</name>
</gene>
<name>M7SSK1_EUTLA</name>
<dbReference type="Proteomes" id="UP000012174">
    <property type="component" value="Unassembled WGS sequence"/>
</dbReference>
<evidence type="ECO:0000313" key="2">
    <source>
        <dbReference type="Proteomes" id="UP000012174"/>
    </source>
</evidence>
<dbReference type="EMBL" id="KB706484">
    <property type="protein sequence ID" value="EMR67217.1"/>
    <property type="molecule type" value="Genomic_DNA"/>
</dbReference>
<keyword evidence="2" id="KW-1185">Reference proteome</keyword>
<dbReference type="HOGENOM" id="CLU_1461312_0_0_1"/>
<evidence type="ECO:0000313" key="1">
    <source>
        <dbReference type="EMBL" id="EMR67217.1"/>
    </source>
</evidence>
<dbReference type="AlphaFoldDB" id="M7SSK1"/>
<dbReference type="OrthoDB" id="5372935at2759"/>
<sequence length="185" mass="20844">MQVCLEDRDKLGLFLTGPSNHLTLRRFVQTITIYFSIPAGNIDSSHNFHRSYGTILNGMALNDKLQHLHIKMMHRCIRGVCSCYTNPVGIITKQGKDTKRSGPEFVTQPMFQSLLELLLELKIPKITFSVLVTSNRLFWSAFDAVNRLEGARRAPGAKVMIFCYAELDWKTMASVLQGARIAPSV</sequence>
<proteinExistence type="predicted"/>
<dbReference type="KEGG" id="ela:UCREL1_5787"/>
<protein>
    <submittedName>
        <fullName evidence="1">Uncharacterized protein</fullName>
    </submittedName>
</protein>
<organism evidence="1 2">
    <name type="scientific">Eutypa lata (strain UCR-EL1)</name>
    <name type="common">Grapevine dieback disease fungus</name>
    <name type="synonym">Eutypa armeniacae</name>
    <dbReference type="NCBI Taxonomy" id="1287681"/>
    <lineage>
        <taxon>Eukaryota</taxon>
        <taxon>Fungi</taxon>
        <taxon>Dikarya</taxon>
        <taxon>Ascomycota</taxon>
        <taxon>Pezizomycotina</taxon>
        <taxon>Sordariomycetes</taxon>
        <taxon>Xylariomycetidae</taxon>
        <taxon>Xylariales</taxon>
        <taxon>Diatrypaceae</taxon>
        <taxon>Eutypa</taxon>
    </lineage>
</organism>